<comment type="caution">
    <text evidence="1">The sequence shown here is derived from an EMBL/GenBank/DDBJ whole genome shotgun (WGS) entry which is preliminary data.</text>
</comment>
<name>C9LHC3_9BACT</name>
<keyword evidence="2" id="KW-1185">Reference proteome</keyword>
<reference evidence="1" key="1">
    <citation type="submission" date="2009-09" db="EMBL/GenBank/DDBJ databases">
        <authorList>
            <person name="Weinstock G."/>
            <person name="Sodergren E."/>
            <person name="Clifton S."/>
            <person name="Fulton L."/>
            <person name="Fulton B."/>
            <person name="Courtney L."/>
            <person name="Fronick C."/>
            <person name="Harrison M."/>
            <person name="Strong C."/>
            <person name="Farmer C."/>
            <person name="Delahaunty K."/>
            <person name="Markovic C."/>
            <person name="Hall O."/>
            <person name="Minx P."/>
            <person name="Tomlinson C."/>
            <person name="Mitreva M."/>
            <person name="Nelson J."/>
            <person name="Hou S."/>
            <person name="Wollam A."/>
            <person name="Pepin K.H."/>
            <person name="Johnson M."/>
            <person name="Bhonagiri V."/>
            <person name="Nash W.E."/>
            <person name="Warren W."/>
            <person name="Chinwalla A."/>
            <person name="Mardis E.R."/>
            <person name="Wilson R.K."/>
        </authorList>
    </citation>
    <scope>NUCLEOTIDE SEQUENCE [LARGE SCALE GENOMIC DNA]</scope>
    <source>
        <strain evidence="1">ATCC 51259</strain>
    </source>
</reference>
<dbReference type="EMBL" id="ACIJ02000018">
    <property type="protein sequence ID" value="EEX72081.1"/>
    <property type="molecule type" value="Genomic_DNA"/>
</dbReference>
<dbReference type="STRING" id="626522.GCWU000325_01624"/>
<sequence>MRQYFFQEKVLFSFSHEKNCAFNSSHKLSHPNNGVQPPGSTILAPCYVKFYRRHLSQRSTAWITEWANIYQERRHKPKQPQFCLFEHKKREEEKRNRLGLALCVAE</sequence>
<proteinExistence type="predicted"/>
<dbReference type="Proteomes" id="UP000003460">
    <property type="component" value="Unassembled WGS sequence"/>
</dbReference>
<dbReference type="HOGENOM" id="CLU_2220770_0_0_10"/>
<evidence type="ECO:0000313" key="1">
    <source>
        <dbReference type="EMBL" id="EEX72081.1"/>
    </source>
</evidence>
<protein>
    <submittedName>
        <fullName evidence="1">Uncharacterized protein</fullName>
    </submittedName>
</protein>
<accession>C9LHC3</accession>
<organism evidence="1 2">
    <name type="scientific">Alloprevotella tannerae ATCC 51259</name>
    <dbReference type="NCBI Taxonomy" id="626522"/>
    <lineage>
        <taxon>Bacteria</taxon>
        <taxon>Pseudomonadati</taxon>
        <taxon>Bacteroidota</taxon>
        <taxon>Bacteroidia</taxon>
        <taxon>Bacteroidales</taxon>
        <taxon>Prevotellaceae</taxon>
        <taxon>Alloprevotella</taxon>
    </lineage>
</organism>
<gene>
    <name evidence="1" type="ORF">GCWU000325_01624</name>
</gene>
<evidence type="ECO:0000313" key="2">
    <source>
        <dbReference type="Proteomes" id="UP000003460"/>
    </source>
</evidence>
<dbReference type="AlphaFoldDB" id="C9LHC3"/>